<evidence type="ECO:0000313" key="2">
    <source>
        <dbReference type="Proteomes" id="UP000253061"/>
    </source>
</evidence>
<protein>
    <submittedName>
        <fullName evidence="1">Uncharacterized protein</fullName>
    </submittedName>
</protein>
<name>A0A367V4M2_9PROT</name>
<comment type="caution">
    <text evidence="1">The sequence shown here is derived from an EMBL/GenBank/DDBJ whole genome shotgun (WGS) entry which is preliminary data.</text>
</comment>
<organism evidence="1 2">
    <name type="scientific">Thalassospira profundimaris</name>
    <dbReference type="NCBI Taxonomy" id="502049"/>
    <lineage>
        <taxon>Bacteria</taxon>
        <taxon>Pseudomonadati</taxon>
        <taxon>Pseudomonadota</taxon>
        <taxon>Alphaproteobacteria</taxon>
        <taxon>Rhodospirillales</taxon>
        <taxon>Thalassospiraceae</taxon>
        <taxon>Thalassospira</taxon>
    </lineage>
</organism>
<dbReference type="RefSeq" id="WP_062953979.1">
    <property type="nucleotide sequence ID" value="NZ_JPWB01000008.1"/>
</dbReference>
<sequence length="80" mass="8954">MSPVLAIYGKDHILGYVRGTLEDDEEKQDIESLVESDPRAAKIVRKLSEVDIDDQGTVDDSVRRRLEKLQNIATQAGIMV</sequence>
<dbReference type="AlphaFoldDB" id="A0A367V4M2"/>
<dbReference type="Proteomes" id="UP000253061">
    <property type="component" value="Unassembled WGS sequence"/>
</dbReference>
<proteinExistence type="predicted"/>
<reference evidence="1 2" key="1">
    <citation type="submission" date="2014-07" db="EMBL/GenBank/DDBJ databases">
        <title>Draft genome sequence of Thalassospira profundimaris R8-17.</title>
        <authorList>
            <person name="Lai Q."/>
            <person name="Shao Z."/>
        </authorList>
    </citation>
    <scope>NUCLEOTIDE SEQUENCE [LARGE SCALE GENOMIC DNA]</scope>
    <source>
        <strain evidence="1 2">R8-17</strain>
    </source>
</reference>
<dbReference type="EMBL" id="JPWB01000008">
    <property type="protein sequence ID" value="RCK20127.1"/>
    <property type="molecule type" value="Genomic_DNA"/>
</dbReference>
<accession>A0A367V4M2</accession>
<gene>
    <name evidence="1" type="ORF">TH6_16735</name>
</gene>
<evidence type="ECO:0000313" key="1">
    <source>
        <dbReference type="EMBL" id="RCK20127.1"/>
    </source>
</evidence>